<dbReference type="Gramene" id="XM_028348053.1">
    <property type="protein sequence ID" value="XP_028203854.1"/>
    <property type="gene ID" value="LOC114387841"/>
</dbReference>
<reference evidence="6 7" key="2">
    <citation type="submission" date="2018-09" db="EMBL/GenBank/DDBJ databases">
        <title>A high-quality reference genome of wild soybean provides a powerful tool to mine soybean genomes.</title>
        <authorList>
            <person name="Xie M."/>
            <person name="Chung C.Y.L."/>
            <person name="Li M.-W."/>
            <person name="Wong F.-L."/>
            <person name="Chan T.-F."/>
            <person name="Lam H.-M."/>
        </authorList>
    </citation>
    <scope>NUCLEOTIDE SEQUENCE [LARGE SCALE GENOMIC DNA]</scope>
    <source>
        <strain evidence="7">cv. W05</strain>
        <tissue evidence="6">Hypocotyl of etiolated seedlings</tissue>
    </source>
</reference>
<dbReference type="EMBL" id="QZWG01000015">
    <property type="protein sequence ID" value="RZB62501.1"/>
    <property type="molecule type" value="Genomic_DNA"/>
</dbReference>
<dbReference type="EMBL" id="KN672316">
    <property type="protein sequence ID" value="KHM98748.1"/>
    <property type="molecule type" value="Genomic_DNA"/>
</dbReference>
<keyword evidence="1 2" id="KW-0344">Guanine-nucleotide releasing factor</keyword>
<dbReference type="FunFam" id="1.20.58.2010:FF:000003">
    <property type="entry name" value="Rop guanine nucleotide exchange factor 14"/>
    <property type="match status" value="1"/>
</dbReference>
<dbReference type="InterPro" id="IPR038937">
    <property type="entry name" value="RopGEF"/>
</dbReference>
<dbReference type="PANTHER" id="PTHR33101">
    <property type="entry name" value="ROP GUANINE NUCLEOTIDE EXCHANGE FACTOR 1"/>
    <property type="match status" value="1"/>
</dbReference>
<proteinExistence type="predicted"/>
<dbReference type="Gene3D" id="1.20.58.2010">
    <property type="entry name" value="PRONE domain, subdomain 1"/>
    <property type="match status" value="1"/>
</dbReference>
<evidence type="ECO:0000256" key="1">
    <source>
        <dbReference type="ARBA" id="ARBA00022658"/>
    </source>
</evidence>
<dbReference type="FunFam" id="1.20.58.1310:FF:000001">
    <property type="entry name" value="Rop guanine nucleotide exchange factor 9"/>
    <property type="match status" value="1"/>
</dbReference>
<evidence type="ECO:0000313" key="7">
    <source>
        <dbReference type="Proteomes" id="UP000289340"/>
    </source>
</evidence>
<feature type="compositionally biased region" description="Basic and acidic residues" evidence="3">
    <location>
        <begin position="454"/>
        <end position="463"/>
    </location>
</feature>
<dbReference type="AlphaFoldDB" id="A0A0B2NU42"/>
<dbReference type="PANTHER" id="PTHR33101:SF10">
    <property type="entry name" value="ROP GUANINE NUCLEOTIDE EXCHANGE FACTOR 12"/>
    <property type="match status" value="1"/>
</dbReference>
<dbReference type="Proteomes" id="UP000289340">
    <property type="component" value="Chromosome 15"/>
</dbReference>
<evidence type="ECO:0000259" key="4">
    <source>
        <dbReference type="PROSITE" id="PS51334"/>
    </source>
</evidence>
<reference evidence="5" key="1">
    <citation type="submission" date="2014-07" db="EMBL/GenBank/DDBJ databases">
        <title>Identification of a novel salt tolerance gene in wild soybean by whole-genome sequencing.</title>
        <authorList>
            <person name="Lam H.-M."/>
            <person name="Qi X."/>
            <person name="Li M.-W."/>
            <person name="Liu X."/>
            <person name="Xie M."/>
            <person name="Ni M."/>
            <person name="Xu X."/>
        </authorList>
    </citation>
    <scope>NUCLEOTIDE SEQUENCE [LARGE SCALE GENOMIC DNA]</scope>
    <source>
        <tissue evidence="5">Root</tissue>
    </source>
</reference>
<evidence type="ECO:0000313" key="6">
    <source>
        <dbReference type="EMBL" id="RZB62501.1"/>
    </source>
</evidence>
<gene>
    <name evidence="6" type="ORF">D0Y65_039680</name>
    <name evidence="5" type="ORF">glysoja_030801</name>
</gene>
<accession>A0A0B2NU42</accession>
<feature type="region of interest" description="Disordered" evidence="3">
    <location>
        <begin position="446"/>
        <end position="465"/>
    </location>
</feature>
<evidence type="ECO:0000313" key="5">
    <source>
        <dbReference type="EMBL" id="KHM98748.1"/>
    </source>
</evidence>
<name>A0A0B2NU42_GLYSO</name>
<organism evidence="5">
    <name type="scientific">Glycine soja</name>
    <name type="common">Wild soybean</name>
    <dbReference type="NCBI Taxonomy" id="3848"/>
    <lineage>
        <taxon>Eukaryota</taxon>
        <taxon>Viridiplantae</taxon>
        <taxon>Streptophyta</taxon>
        <taxon>Embryophyta</taxon>
        <taxon>Tracheophyta</taxon>
        <taxon>Spermatophyta</taxon>
        <taxon>Magnoliopsida</taxon>
        <taxon>eudicotyledons</taxon>
        <taxon>Gunneridae</taxon>
        <taxon>Pentapetalae</taxon>
        <taxon>rosids</taxon>
        <taxon>fabids</taxon>
        <taxon>Fabales</taxon>
        <taxon>Fabaceae</taxon>
        <taxon>Papilionoideae</taxon>
        <taxon>50 kb inversion clade</taxon>
        <taxon>NPAAA clade</taxon>
        <taxon>indigoferoid/millettioid clade</taxon>
        <taxon>Phaseoleae</taxon>
        <taxon>Glycine</taxon>
        <taxon>Glycine subgen. Soja</taxon>
    </lineage>
</organism>
<dbReference type="Gene3D" id="1.20.58.1310">
    <property type="entry name" value="PRONE domain, subdomain 2"/>
    <property type="match status" value="1"/>
</dbReference>
<sequence length="533" mass="60027">MVRAGEQEQEGYKAKLFNFRGIFEGTGRHTKSLSVDTATILEPTEDGAASSRSQGSKPLNDLDNIIPKVRVISKEEIAVKEAKEKLLQDMEQMKERFAKLLLGEDMSGGGKGVSSALALSNAFTNLAASIFGEQKRLEPMPAERKAKWRKEIDWLLSVTDYVVEMVPSQQKSKDGSNMEIMTTRQRTDLHMNVPALRKLDAMLLECLDNFKDQNEFYYVSKGSDDSDQDSAKTKNDDKWWLPTPKVPAEGLSDMARKFLQYQKDCVNQVLKAAMAINAQILTEMEIPESYIDSLPKNGRASLGDSNYRSITVEFFDPDQFLSTMDLSSEHKILDLKNRIEASIVIWKRKMHQKDSKSAWGSAVSLEKRELFEERAETILLLLKHRFPGLPQSALDISKIQYNRDVGQAVLESYSRILESLAFTVLSRIDDVLQADYQIQSQNLSGRRISSVSRPSREETDKASAEAGSMTLSDFMGWGSDQGDADMKKDPFAISDDLCKDDDPKQQKLQTVVTNKKVSYLETLGVMRSPTSRH</sequence>
<dbReference type="PROSITE" id="PS51334">
    <property type="entry name" value="PRONE"/>
    <property type="match status" value="1"/>
</dbReference>
<evidence type="ECO:0000256" key="3">
    <source>
        <dbReference type="SAM" id="MobiDB-lite"/>
    </source>
</evidence>
<dbReference type="Proteomes" id="UP000053555">
    <property type="component" value="Unassembled WGS sequence"/>
</dbReference>
<evidence type="ECO:0000256" key="2">
    <source>
        <dbReference type="PROSITE-ProRule" id="PRU00663"/>
    </source>
</evidence>
<keyword evidence="7" id="KW-1185">Reference proteome</keyword>
<dbReference type="Pfam" id="PF03759">
    <property type="entry name" value="PRONE"/>
    <property type="match status" value="1"/>
</dbReference>
<protein>
    <submittedName>
        <fullName evidence="5">Rho guanine nucleotide exchange factor 8</fullName>
    </submittedName>
    <submittedName>
        <fullName evidence="6">Rop guanine nucleotide exchange factor 12</fullName>
    </submittedName>
</protein>
<dbReference type="GO" id="GO:0005085">
    <property type="term" value="F:guanyl-nucleotide exchange factor activity"/>
    <property type="evidence" value="ECO:0007669"/>
    <property type="project" value="UniProtKB-UniRule"/>
</dbReference>
<feature type="domain" description="PRONE" evidence="4">
    <location>
        <begin position="80"/>
        <end position="445"/>
    </location>
</feature>
<dbReference type="InterPro" id="IPR005512">
    <property type="entry name" value="PRONE_dom"/>
</dbReference>
<dbReference type="FunFam" id="1.20.58.2010:FF:000001">
    <property type="entry name" value="Rop guanine nucleotide exchange factor 14"/>
    <property type="match status" value="1"/>
</dbReference>